<name>A0A0S4TCS0_CRYHO</name>
<dbReference type="AlphaFoldDB" id="A0A0S4TCS0"/>
<dbReference type="Proteomes" id="UP000199752">
    <property type="component" value="Chromosome 2"/>
</dbReference>
<dbReference type="PANTHER" id="PTHR46064">
    <property type="entry name" value="QUEUINE TRNA-RIBOSYLTRANSFERASE ACCESSORY SUBUNIT 2"/>
    <property type="match status" value="1"/>
</dbReference>
<dbReference type="PANTHER" id="PTHR46064:SF1">
    <property type="entry name" value="QUEUINE TRNA-RIBOSYLTRANSFERASE ACCESSORY SUBUNIT 2"/>
    <property type="match status" value="1"/>
</dbReference>
<feature type="domain" description="tRNA-guanine(15) transglycosylase-like" evidence="1">
    <location>
        <begin position="384"/>
        <end position="601"/>
    </location>
</feature>
<dbReference type="Pfam" id="PF01702">
    <property type="entry name" value="TGT"/>
    <property type="match status" value="1"/>
</dbReference>
<sequence>MSFGDLKSYKEKHLKVVKLVESNTMVNFRILMHNNRGARYRLGVLEIPECFLSKYGDMIRHSEIKTASKNPDLIESIQITETGSKSSLVNLENFGIASIATPSFTVPTFGGLPHCILPKIESDQSENYELASLMPEVDYLLIGHGLDLERVKRRELESIKEKNDERTGNRSCIKYGNNASKFDMLEQPPPQLANKDYVNYLMFRQPMIPGVSCWNGSDGILVQTESGRAMVSIDDLFASVRYFQPPFLISPAEEAQTGQCGKNVSFRSIQRADEMLLALIEQLKRKSVYTQRKIEEKGKVQVDEEGSIKDGGGAFRTIRSERPKTKVLANIQGAQFVNYRAAAALGVWDLCRGTGKGLKNVGFSRDKGNADLRVDSSSGPEAISELDEVILGVAIGGLGYSEKSSVRAECIKAVVDHVPDDKLRLISLSTGSPIELLQAVYLGMDIIECPYVYRCSLSGVALSFELDEFLKQREIINYSNEEKKNVERFLLEFDFSSNECGIDLEKSEGAQVDAGVCFFGGAKYLNLNDRRYSCDSDKLTKNSPVSHSRAYIHHLINSGEILGVSLLFMHNYWQYQGLLLSIRRSIIDGILEDFVAWFMYTQTDLQIHPIKLPEPALETYTFDGMKGRLQKD</sequence>
<dbReference type="VEuPathDB" id="CryptoDB:ChTU502y2012_420g0185"/>
<dbReference type="VEuPathDB" id="CryptoDB:Chro.20110"/>
<dbReference type="GO" id="GO:0006400">
    <property type="term" value="P:tRNA modification"/>
    <property type="evidence" value="ECO:0007669"/>
    <property type="project" value="InterPro"/>
</dbReference>
<dbReference type="SUPFAM" id="SSF51713">
    <property type="entry name" value="tRNA-guanine transglycosylase"/>
    <property type="match status" value="1"/>
</dbReference>
<dbReference type="VEuPathDB" id="CryptoDB:CHUDEA2_990"/>
<reference evidence="2" key="1">
    <citation type="submission" date="2015-08" db="EMBL/GenBank/DDBJ databases">
        <authorList>
            <person name="Babu N.S."/>
            <person name="Beckwith C.J."/>
            <person name="Beseler K.G."/>
            <person name="Brison A."/>
            <person name="Carone J.V."/>
            <person name="Caskin T.P."/>
            <person name="Diamond M."/>
            <person name="Durham M.E."/>
            <person name="Foxe J.M."/>
            <person name="Go M."/>
            <person name="Henderson B.A."/>
            <person name="Jones I.B."/>
            <person name="McGettigan J.A."/>
            <person name="Micheletti S.J."/>
            <person name="Nasrallah M.E."/>
            <person name="Ortiz D."/>
            <person name="Piller C.R."/>
            <person name="Privatt S.R."/>
            <person name="Schneider S.L."/>
            <person name="Sharp S."/>
            <person name="Smith T.C."/>
            <person name="Stanton J.D."/>
            <person name="Ullery H.E."/>
            <person name="Wilson R.J."/>
            <person name="Serrano M.G."/>
            <person name="Buck G."/>
            <person name="Lee V."/>
            <person name="Wang Y."/>
            <person name="Carvalho R."/>
            <person name="Voegtly L."/>
            <person name="Shi R."/>
            <person name="Duckworth R."/>
            <person name="Johnson A."/>
            <person name="Loviza R."/>
            <person name="Walstead R."/>
            <person name="Shah Z."/>
            <person name="Kiflezghi M."/>
            <person name="Wade K."/>
            <person name="Ball S.L."/>
            <person name="Bradley K.W."/>
            <person name="Asai D.J."/>
            <person name="Bowman C.A."/>
            <person name="Russell D.A."/>
            <person name="Pope W.H."/>
            <person name="Jacobs-Sera D."/>
            <person name="Hendrix R.W."/>
            <person name="Hatfull G.F."/>
        </authorList>
    </citation>
    <scope>NUCLEOTIDE SEQUENCE [LARGE SCALE GENOMIC DNA]</scope>
</reference>
<organism evidence="2">
    <name type="scientific">Cryptosporidium hominis</name>
    <dbReference type="NCBI Taxonomy" id="237895"/>
    <lineage>
        <taxon>Eukaryota</taxon>
        <taxon>Sar</taxon>
        <taxon>Alveolata</taxon>
        <taxon>Apicomplexa</taxon>
        <taxon>Conoidasida</taxon>
        <taxon>Coccidia</taxon>
        <taxon>Eucoccidiorida</taxon>
        <taxon>Eimeriorina</taxon>
        <taxon>Cryptosporidiidae</taxon>
        <taxon>Cryptosporidium</taxon>
    </lineage>
</organism>
<proteinExistence type="predicted"/>
<dbReference type="VEuPathDB" id="CryptoDB:GY17_00003461"/>
<dbReference type="InterPro" id="IPR050852">
    <property type="entry name" value="Queuine_tRNA-ribosyltrfase"/>
</dbReference>
<dbReference type="InterPro" id="IPR002616">
    <property type="entry name" value="tRNA_ribo_trans-like"/>
</dbReference>
<evidence type="ECO:0000259" key="1">
    <source>
        <dbReference type="Pfam" id="PF01702"/>
    </source>
</evidence>
<dbReference type="InterPro" id="IPR036511">
    <property type="entry name" value="TGT-like_sf"/>
</dbReference>
<dbReference type="EMBL" id="LN877948">
    <property type="protein sequence ID" value="CUV04455.1"/>
    <property type="molecule type" value="Genomic_DNA"/>
</dbReference>
<protein>
    <recommendedName>
        <fullName evidence="1">tRNA-guanine(15) transglycosylase-like domain-containing protein</fullName>
    </recommendedName>
</protein>
<dbReference type="Gene3D" id="3.20.20.105">
    <property type="entry name" value="Queuine tRNA-ribosyltransferase-like"/>
    <property type="match status" value="1"/>
</dbReference>
<dbReference type="OrthoDB" id="27601at2759"/>
<gene>
    <name evidence="2" type="ORF">CHUDEA2_990</name>
</gene>
<accession>A0A0S4TCS0</accession>
<evidence type="ECO:0000313" key="2">
    <source>
        <dbReference type="EMBL" id="CUV04455.1"/>
    </source>
</evidence>